<name>A0ABP0GN26_CLALP</name>
<keyword evidence="4 6" id="KW-1133">Transmembrane helix</keyword>
<reference evidence="7 8" key="1">
    <citation type="submission" date="2024-02" db="EMBL/GenBank/DDBJ databases">
        <authorList>
            <person name="Daric V."/>
            <person name="Darras S."/>
        </authorList>
    </citation>
    <scope>NUCLEOTIDE SEQUENCE [LARGE SCALE GENOMIC DNA]</scope>
</reference>
<organism evidence="7 8">
    <name type="scientific">Clavelina lepadiformis</name>
    <name type="common">Light-bulb sea squirt</name>
    <name type="synonym">Ascidia lepadiformis</name>
    <dbReference type="NCBI Taxonomy" id="159417"/>
    <lineage>
        <taxon>Eukaryota</taxon>
        <taxon>Metazoa</taxon>
        <taxon>Chordata</taxon>
        <taxon>Tunicata</taxon>
        <taxon>Ascidiacea</taxon>
        <taxon>Aplousobranchia</taxon>
        <taxon>Clavelinidae</taxon>
        <taxon>Clavelina</taxon>
    </lineage>
</organism>
<gene>
    <name evidence="7" type="ORF">CVLEPA_LOCUS24953</name>
</gene>
<evidence type="ECO:0000256" key="5">
    <source>
        <dbReference type="ARBA" id="ARBA00023136"/>
    </source>
</evidence>
<evidence type="ECO:0000256" key="6">
    <source>
        <dbReference type="SAM" id="Phobius"/>
    </source>
</evidence>
<dbReference type="Pfam" id="PF03311">
    <property type="entry name" value="Cornichon"/>
    <property type="match status" value="1"/>
</dbReference>
<feature type="transmembrane region" description="Helical" evidence="6">
    <location>
        <begin position="78"/>
        <end position="98"/>
    </location>
</feature>
<dbReference type="Proteomes" id="UP001642483">
    <property type="component" value="Unassembled WGS sequence"/>
</dbReference>
<evidence type="ECO:0000313" key="7">
    <source>
        <dbReference type="EMBL" id="CAK8692224.1"/>
    </source>
</evidence>
<evidence type="ECO:0000256" key="1">
    <source>
        <dbReference type="ARBA" id="ARBA00004141"/>
    </source>
</evidence>
<feature type="transmembrane region" description="Helical" evidence="6">
    <location>
        <begin position="6"/>
        <end position="28"/>
    </location>
</feature>
<feature type="transmembrane region" description="Helical" evidence="6">
    <location>
        <begin position="119"/>
        <end position="144"/>
    </location>
</feature>
<comment type="similarity">
    <text evidence="2">Belongs to the cornichon family.</text>
</comment>
<keyword evidence="3 6" id="KW-0812">Transmembrane</keyword>
<keyword evidence="8" id="KW-1185">Reference proteome</keyword>
<keyword evidence="5 6" id="KW-0472">Membrane</keyword>
<comment type="caution">
    <text evidence="7">The sequence shown here is derived from an EMBL/GenBank/DDBJ whole genome shotgun (WGS) entry which is preliminary data.</text>
</comment>
<proteinExistence type="inferred from homology"/>
<evidence type="ECO:0000313" key="8">
    <source>
        <dbReference type="Proteomes" id="UP001642483"/>
    </source>
</evidence>
<comment type="subcellular location">
    <subcellularLocation>
        <location evidence="1">Membrane</location>
        <topology evidence="1">Multi-pass membrane protein</topology>
    </subcellularLocation>
</comment>
<accession>A0ABP0GN26</accession>
<dbReference type="PANTHER" id="PTHR12290">
    <property type="entry name" value="CORNICHON-RELATED"/>
    <property type="match status" value="1"/>
</dbReference>
<dbReference type="EMBL" id="CAWYQH010000130">
    <property type="protein sequence ID" value="CAK8692224.1"/>
    <property type="molecule type" value="Genomic_DNA"/>
</dbReference>
<dbReference type="InterPro" id="IPR003377">
    <property type="entry name" value="Cornichon"/>
</dbReference>
<evidence type="ECO:0000256" key="2">
    <source>
        <dbReference type="ARBA" id="ARBA00010095"/>
    </source>
</evidence>
<dbReference type="SMART" id="SM01398">
    <property type="entry name" value="Cornichon"/>
    <property type="match status" value="1"/>
</dbReference>
<evidence type="ECO:0000256" key="3">
    <source>
        <dbReference type="ARBA" id="ARBA00022692"/>
    </source>
</evidence>
<sequence length="147" mass="16419">MSESLLTAAALLDSGLLLVLAVYFIITLSDLECDYLNASACCEKLNKWVLPEVVAVCVIPPLLLFSGHWIMFLFSLPFPLFLANRYIAISAGSIGFYDPTEIHNRGLLKKYMKESMIKLIYNIVSFFVFLYCFIYSLVVAGPAVKSS</sequence>
<protein>
    <submittedName>
        <fullName evidence="7">Uncharacterized protein</fullName>
    </submittedName>
</protein>
<feature type="transmembrane region" description="Helical" evidence="6">
    <location>
        <begin position="49"/>
        <end position="72"/>
    </location>
</feature>
<evidence type="ECO:0000256" key="4">
    <source>
        <dbReference type="ARBA" id="ARBA00022989"/>
    </source>
</evidence>